<sequence>MQKRILGLDPGLARLGFGILDCEQCEDTQEERLKPLDFGVITTPSGQAVGDRLCTLYEDLQAIVTQWQPDLAAIEKLFFYRMGNTILVAQARGVLLLVLAQHQIPMVEYTPAQVKQTLTGYGRADKEEVQESVMLELALEEIPKPDDAADALAIALTAWLTMNNEQ</sequence>
<name>A0ABT7BCX1_9CYAN</name>
<comment type="function">
    <text evidence="12">The RuvA-RuvB-RuvC complex processes Holliday junction (HJ) DNA during genetic recombination and DNA repair. Endonuclease that resolves HJ intermediates. Cleaves cruciform DNA by making single-stranded nicks across the HJ at symmetrical positions within the homologous arms, yielding a 5'-phosphate and a 3'-hydroxyl group; requires a central core of homology in the junction. The consensus cleavage sequence is 5'-(A/T)TT(C/G)-3'. Cleavage occurs on the 3'-side of the TT dinucleotide at the point of strand exchange. HJ branch migration catalyzed by RuvA-RuvB allows RuvC to scan DNA until it finds its consensus sequence, where it cleaves and resolves the cruciform DNA.</text>
</comment>
<evidence type="ECO:0000256" key="4">
    <source>
        <dbReference type="ARBA" id="ARBA00022723"/>
    </source>
</evidence>
<dbReference type="CDD" id="cd16962">
    <property type="entry name" value="RuvC"/>
    <property type="match status" value="1"/>
</dbReference>
<accession>A0ABT7BCX1</accession>
<dbReference type="PANTHER" id="PTHR30194:SF3">
    <property type="entry name" value="CROSSOVER JUNCTION ENDODEOXYRIBONUCLEASE RUVC"/>
    <property type="match status" value="1"/>
</dbReference>
<dbReference type="PROSITE" id="PS01321">
    <property type="entry name" value="RUVC"/>
    <property type="match status" value="1"/>
</dbReference>
<comment type="caution">
    <text evidence="14">The sequence shown here is derived from an EMBL/GenBank/DDBJ whole genome shotgun (WGS) entry which is preliminary data.</text>
</comment>
<evidence type="ECO:0000256" key="8">
    <source>
        <dbReference type="ARBA" id="ARBA00022842"/>
    </source>
</evidence>
<keyword evidence="2 12" id="KW-0963">Cytoplasm</keyword>
<dbReference type="Gene3D" id="3.30.420.10">
    <property type="entry name" value="Ribonuclease H-like superfamily/Ribonuclease H"/>
    <property type="match status" value="1"/>
</dbReference>
<dbReference type="InterPro" id="IPR012337">
    <property type="entry name" value="RNaseH-like_sf"/>
</dbReference>
<evidence type="ECO:0000256" key="6">
    <source>
        <dbReference type="ARBA" id="ARBA00022763"/>
    </source>
</evidence>
<keyword evidence="15" id="KW-1185">Reference proteome</keyword>
<dbReference type="PANTHER" id="PTHR30194">
    <property type="entry name" value="CROSSOVER JUNCTION ENDODEOXYRIBONUCLEASE RUVC"/>
    <property type="match status" value="1"/>
</dbReference>
<dbReference type="HAMAP" id="MF_00034">
    <property type="entry name" value="RuvC"/>
    <property type="match status" value="1"/>
</dbReference>
<evidence type="ECO:0000256" key="13">
    <source>
        <dbReference type="NCBIfam" id="TIGR00228"/>
    </source>
</evidence>
<evidence type="ECO:0000256" key="7">
    <source>
        <dbReference type="ARBA" id="ARBA00022801"/>
    </source>
</evidence>
<protein>
    <recommendedName>
        <fullName evidence="12 13">Crossover junction endodeoxyribonuclease RuvC</fullName>
        <ecNumber evidence="12 13">3.1.21.10</ecNumber>
    </recommendedName>
    <alternativeName>
        <fullName evidence="12">Holliday junction nuclease RuvC</fullName>
    </alternativeName>
    <alternativeName>
        <fullName evidence="12">Holliday junction resolvase RuvC</fullName>
    </alternativeName>
</protein>
<dbReference type="EC" id="3.1.21.10" evidence="12 13"/>
<keyword evidence="11 12" id="KW-0234">DNA repair</keyword>
<feature type="active site" evidence="12">
    <location>
        <position position="147"/>
    </location>
</feature>
<keyword evidence="5 12" id="KW-0255">Endonuclease</keyword>
<dbReference type="SUPFAM" id="SSF53098">
    <property type="entry name" value="Ribonuclease H-like"/>
    <property type="match status" value="1"/>
</dbReference>
<evidence type="ECO:0000256" key="11">
    <source>
        <dbReference type="ARBA" id="ARBA00023204"/>
    </source>
</evidence>
<evidence type="ECO:0000256" key="9">
    <source>
        <dbReference type="ARBA" id="ARBA00023125"/>
    </source>
</evidence>
<keyword evidence="4 12" id="KW-0479">Metal-binding</keyword>
<dbReference type="NCBIfam" id="NF000711">
    <property type="entry name" value="PRK00039.2-1"/>
    <property type="match status" value="1"/>
</dbReference>
<feature type="active site" evidence="12">
    <location>
        <position position="75"/>
    </location>
</feature>
<dbReference type="PRINTS" id="PR00696">
    <property type="entry name" value="RSOLVASERUVC"/>
</dbReference>
<keyword evidence="10 12" id="KW-0233">DNA recombination</keyword>
<keyword evidence="8 12" id="KW-0460">Magnesium</keyword>
<feature type="binding site" evidence="12">
    <location>
        <position position="75"/>
    </location>
    <ligand>
        <name>Mg(2+)</name>
        <dbReference type="ChEBI" id="CHEBI:18420"/>
        <label>2</label>
    </ligand>
</feature>
<dbReference type="RefSeq" id="WP_347178925.1">
    <property type="nucleotide sequence ID" value="NZ_JAQOSO010000115.1"/>
</dbReference>
<dbReference type="EMBL" id="JAQOSO010000115">
    <property type="protein sequence ID" value="MDJ1176930.1"/>
    <property type="molecule type" value="Genomic_DNA"/>
</dbReference>
<gene>
    <name evidence="12 14" type="primary">ruvC</name>
    <name evidence="14" type="ORF">PMG25_22830</name>
</gene>
<comment type="cofactor">
    <cofactor evidence="12">
        <name>Mg(2+)</name>
        <dbReference type="ChEBI" id="CHEBI:18420"/>
    </cofactor>
    <text evidence="12">Binds 2 Mg(2+) ion per subunit.</text>
</comment>
<evidence type="ECO:0000256" key="1">
    <source>
        <dbReference type="ARBA" id="ARBA00009518"/>
    </source>
</evidence>
<keyword evidence="3 12" id="KW-0540">Nuclease</keyword>
<keyword evidence="9 12" id="KW-0238">DNA-binding</keyword>
<reference evidence="14 15" key="1">
    <citation type="submission" date="2023-01" db="EMBL/GenBank/DDBJ databases">
        <title>Novel diversity within Roseofilum (Cyanobacteria; Desertifilaceae) from marine benthic mats with descriptions of four novel species.</title>
        <authorList>
            <person name="Wang Y."/>
            <person name="Berthold D.E."/>
            <person name="Hu J."/>
            <person name="Lefler F.W."/>
            <person name="Laughinghouse H.D. IV."/>
        </authorList>
    </citation>
    <scope>NUCLEOTIDE SEQUENCE [LARGE SCALE GENOMIC DNA]</scope>
    <source>
        <strain evidence="14 15">BLCC-M114</strain>
    </source>
</reference>
<dbReference type="NCBIfam" id="TIGR00228">
    <property type="entry name" value="ruvC"/>
    <property type="match status" value="1"/>
</dbReference>
<comment type="similarity">
    <text evidence="1 12">Belongs to the RuvC family.</text>
</comment>
<organism evidence="14 15">
    <name type="scientific">Roseofilum capinflatum BLCC-M114</name>
    <dbReference type="NCBI Taxonomy" id="3022440"/>
    <lineage>
        <taxon>Bacteria</taxon>
        <taxon>Bacillati</taxon>
        <taxon>Cyanobacteriota</taxon>
        <taxon>Cyanophyceae</taxon>
        <taxon>Desertifilales</taxon>
        <taxon>Desertifilaceae</taxon>
        <taxon>Roseofilum</taxon>
        <taxon>Roseofilum capinflatum</taxon>
    </lineage>
</organism>
<feature type="active site" evidence="12">
    <location>
        <position position="9"/>
    </location>
</feature>
<dbReference type="Pfam" id="PF02075">
    <property type="entry name" value="RuvC"/>
    <property type="match status" value="1"/>
</dbReference>
<comment type="subunit">
    <text evidence="12">Homodimer which binds Holliday junction (HJ) DNA. The HJ becomes 2-fold symmetrical on binding to RuvC with unstacked arms; it has a different conformation from HJ DNA in complex with RuvA. In the full resolvosome a probable DNA-RuvA(4)-RuvB(12)-RuvC(2) complex forms which resolves the HJ.</text>
</comment>
<dbReference type="InterPro" id="IPR036397">
    <property type="entry name" value="RNaseH_sf"/>
</dbReference>
<feature type="binding site" evidence="12">
    <location>
        <position position="147"/>
    </location>
    <ligand>
        <name>Mg(2+)</name>
        <dbReference type="ChEBI" id="CHEBI:18420"/>
        <label>1</label>
    </ligand>
</feature>
<evidence type="ECO:0000256" key="2">
    <source>
        <dbReference type="ARBA" id="ARBA00022490"/>
    </source>
</evidence>
<proteinExistence type="inferred from homology"/>
<keyword evidence="7 12" id="KW-0378">Hydrolase</keyword>
<evidence type="ECO:0000256" key="10">
    <source>
        <dbReference type="ARBA" id="ARBA00023172"/>
    </source>
</evidence>
<evidence type="ECO:0000256" key="5">
    <source>
        <dbReference type="ARBA" id="ARBA00022759"/>
    </source>
</evidence>
<comment type="subcellular location">
    <subcellularLocation>
        <location evidence="12">Cytoplasm</location>
    </subcellularLocation>
</comment>
<keyword evidence="6 12" id="KW-0227">DNA damage</keyword>
<dbReference type="InterPro" id="IPR020563">
    <property type="entry name" value="X-over_junc_endoDNase_Mg_BS"/>
</dbReference>
<dbReference type="Proteomes" id="UP001235849">
    <property type="component" value="Unassembled WGS sequence"/>
</dbReference>
<evidence type="ECO:0000313" key="15">
    <source>
        <dbReference type="Proteomes" id="UP001235849"/>
    </source>
</evidence>
<evidence type="ECO:0000256" key="12">
    <source>
        <dbReference type="HAMAP-Rule" id="MF_00034"/>
    </source>
</evidence>
<feature type="binding site" evidence="12">
    <location>
        <position position="9"/>
    </location>
    <ligand>
        <name>Mg(2+)</name>
        <dbReference type="ChEBI" id="CHEBI:18420"/>
        <label>1</label>
    </ligand>
</feature>
<comment type="catalytic activity">
    <reaction evidence="12">
        <text>Endonucleolytic cleavage at a junction such as a reciprocal single-stranded crossover between two homologous DNA duplexes (Holliday junction).</text>
        <dbReference type="EC" id="3.1.21.10"/>
    </reaction>
</comment>
<evidence type="ECO:0000313" key="14">
    <source>
        <dbReference type="EMBL" id="MDJ1176930.1"/>
    </source>
</evidence>
<dbReference type="InterPro" id="IPR002176">
    <property type="entry name" value="X-over_junc_endoDNase_RuvC"/>
</dbReference>
<evidence type="ECO:0000256" key="3">
    <source>
        <dbReference type="ARBA" id="ARBA00022722"/>
    </source>
</evidence>